<evidence type="ECO:0000313" key="2">
    <source>
        <dbReference type="WBParaSite" id="RSKR_0000625600.1"/>
    </source>
</evidence>
<proteinExistence type="predicted"/>
<organism evidence="1 2">
    <name type="scientific">Rhabditophanes sp. KR3021</name>
    <dbReference type="NCBI Taxonomy" id="114890"/>
    <lineage>
        <taxon>Eukaryota</taxon>
        <taxon>Metazoa</taxon>
        <taxon>Ecdysozoa</taxon>
        <taxon>Nematoda</taxon>
        <taxon>Chromadorea</taxon>
        <taxon>Rhabditida</taxon>
        <taxon>Tylenchina</taxon>
        <taxon>Panagrolaimomorpha</taxon>
        <taxon>Strongyloidoidea</taxon>
        <taxon>Alloionematidae</taxon>
        <taxon>Rhabditophanes</taxon>
    </lineage>
</organism>
<accession>A0AC35U0D0</accession>
<name>A0AC35U0D0_9BILA</name>
<protein>
    <submittedName>
        <fullName evidence="2">Ig-like domain-containing protein</fullName>
    </submittedName>
</protein>
<dbReference type="Proteomes" id="UP000095286">
    <property type="component" value="Unplaced"/>
</dbReference>
<reference evidence="2" key="1">
    <citation type="submission" date="2016-11" db="UniProtKB">
        <authorList>
            <consortium name="WormBaseParasite"/>
        </authorList>
    </citation>
    <scope>IDENTIFICATION</scope>
    <source>
        <strain evidence="2">KR3021</strain>
    </source>
</reference>
<sequence length="307" mass="34733">MLVSVGATTALMCDPIVGANDKVNMTATWFKNDDPIAKVTSNSNVILFDRTINSKHLIPQVGFLILTNITADDQGFYHCQREDNKAEGETIHLVIAYIEQFDSKEKELVMIPKRPYLGNTIRIDCPSTDAYPAPAVKWHKNGIDLNFSNNRYEVLSNGSLLIRRLTSRDIGFFECILSNFAGYTKGTAFVDAYGDETIQRQRINNQVQQFSIFSTIKTLDKVQIKHGLLWFSIVCLLGSCFVLIYLLMNIFWTNRSFRNKVSRLFVRMPCVGDKSFGGYGRSIVPAPDFVYRRNRNESASVSDPLVV</sequence>
<evidence type="ECO:0000313" key="1">
    <source>
        <dbReference type="Proteomes" id="UP000095286"/>
    </source>
</evidence>
<dbReference type="WBParaSite" id="RSKR_0000625600.1">
    <property type="protein sequence ID" value="RSKR_0000625600.1"/>
    <property type="gene ID" value="RSKR_0000625600"/>
</dbReference>